<reference evidence="2 3" key="1">
    <citation type="submission" date="2024-06" db="EMBL/GenBank/DDBJ databases">
        <title>A chromosome level genome sequence of Diviner's sage (Salvia divinorum).</title>
        <authorList>
            <person name="Ford S.A."/>
            <person name="Ro D.-K."/>
            <person name="Ness R.W."/>
            <person name="Phillips M.A."/>
        </authorList>
    </citation>
    <scope>NUCLEOTIDE SEQUENCE [LARGE SCALE GENOMIC DNA]</scope>
    <source>
        <strain evidence="2">SAF-2024a</strain>
        <tissue evidence="2">Leaf</tissue>
    </source>
</reference>
<keyword evidence="1" id="KW-0812">Transmembrane</keyword>
<comment type="caution">
    <text evidence="2">The sequence shown here is derived from an EMBL/GenBank/DDBJ whole genome shotgun (WGS) entry which is preliminary data.</text>
</comment>
<dbReference type="AlphaFoldDB" id="A0ABD1ICF7"/>
<dbReference type="EMBL" id="JBEAFC010000002">
    <property type="protein sequence ID" value="KAL1566187.1"/>
    <property type="molecule type" value="Genomic_DNA"/>
</dbReference>
<dbReference type="Proteomes" id="UP001567538">
    <property type="component" value="Unassembled WGS sequence"/>
</dbReference>
<evidence type="ECO:0000313" key="2">
    <source>
        <dbReference type="EMBL" id="KAL1566187.1"/>
    </source>
</evidence>
<name>A0ABD1ICF7_SALDI</name>
<keyword evidence="1" id="KW-1133">Transmembrane helix</keyword>
<gene>
    <name evidence="2" type="ORF">AAHA92_01821</name>
</gene>
<keyword evidence="1" id="KW-0472">Membrane</keyword>
<protein>
    <submittedName>
        <fullName evidence="2">Uncharacterized protein</fullName>
    </submittedName>
</protein>
<sequence length="99" mass="11025">MSFAIWMSPNSSLKVLASTLMPNWWSSDIPWANKFHTNTPFAHSRTTARPTSCLYTSSVESTGSHPSSAMPLGSIYVVLVVMFIHCAFIRLRARVHAIL</sequence>
<evidence type="ECO:0000313" key="3">
    <source>
        <dbReference type="Proteomes" id="UP001567538"/>
    </source>
</evidence>
<evidence type="ECO:0000256" key="1">
    <source>
        <dbReference type="SAM" id="Phobius"/>
    </source>
</evidence>
<proteinExistence type="predicted"/>
<accession>A0ABD1ICF7</accession>
<feature type="transmembrane region" description="Helical" evidence="1">
    <location>
        <begin position="73"/>
        <end position="91"/>
    </location>
</feature>
<organism evidence="2 3">
    <name type="scientific">Salvia divinorum</name>
    <name type="common">Maria pastora</name>
    <name type="synonym">Diviner's sage</name>
    <dbReference type="NCBI Taxonomy" id="28513"/>
    <lineage>
        <taxon>Eukaryota</taxon>
        <taxon>Viridiplantae</taxon>
        <taxon>Streptophyta</taxon>
        <taxon>Embryophyta</taxon>
        <taxon>Tracheophyta</taxon>
        <taxon>Spermatophyta</taxon>
        <taxon>Magnoliopsida</taxon>
        <taxon>eudicotyledons</taxon>
        <taxon>Gunneridae</taxon>
        <taxon>Pentapetalae</taxon>
        <taxon>asterids</taxon>
        <taxon>lamiids</taxon>
        <taxon>Lamiales</taxon>
        <taxon>Lamiaceae</taxon>
        <taxon>Nepetoideae</taxon>
        <taxon>Mentheae</taxon>
        <taxon>Salviinae</taxon>
        <taxon>Salvia</taxon>
        <taxon>Salvia subgen. Calosphace</taxon>
    </lineage>
</organism>
<keyword evidence="3" id="KW-1185">Reference proteome</keyword>